<dbReference type="Proteomes" id="UP000198942">
    <property type="component" value="Unassembled WGS sequence"/>
</dbReference>
<keyword evidence="3" id="KW-0378">Hydrolase</keyword>
<dbReference type="InterPro" id="IPR029055">
    <property type="entry name" value="Ntn_hydrolases_N"/>
</dbReference>
<dbReference type="PANTHER" id="PTHR34218">
    <property type="entry name" value="PEPTIDASE S45 PENICILLIN AMIDASE"/>
    <property type="match status" value="1"/>
</dbReference>
<dbReference type="GO" id="GO:0016811">
    <property type="term" value="F:hydrolase activity, acting on carbon-nitrogen (but not peptide) bonds, in linear amides"/>
    <property type="evidence" value="ECO:0007669"/>
    <property type="project" value="InterPro"/>
</dbReference>
<dbReference type="PIRSF" id="PIRSF001227">
    <property type="entry name" value="Pen_acylase"/>
    <property type="match status" value="1"/>
</dbReference>
<dbReference type="InterPro" id="IPR043146">
    <property type="entry name" value="Penicillin_amidase_N_B-knob"/>
</dbReference>
<dbReference type="STRING" id="551995.SAMN05192574_101991"/>
<dbReference type="GO" id="GO:0017000">
    <property type="term" value="P:antibiotic biosynthetic process"/>
    <property type="evidence" value="ECO:0007669"/>
    <property type="project" value="InterPro"/>
</dbReference>
<proteinExistence type="inferred from homology"/>
<comment type="similarity">
    <text evidence="1">Belongs to the peptidase S45 family.</text>
</comment>
<evidence type="ECO:0000313" key="7">
    <source>
        <dbReference type="EMBL" id="SEM84605.1"/>
    </source>
</evidence>
<organism evidence="7 8">
    <name type="scientific">Mucilaginibacter gossypiicola</name>
    <dbReference type="NCBI Taxonomy" id="551995"/>
    <lineage>
        <taxon>Bacteria</taxon>
        <taxon>Pseudomonadati</taxon>
        <taxon>Bacteroidota</taxon>
        <taxon>Sphingobacteriia</taxon>
        <taxon>Sphingobacteriales</taxon>
        <taxon>Sphingobacteriaceae</taxon>
        <taxon>Mucilaginibacter</taxon>
    </lineage>
</organism>
<dbReference type="Pfam" id="PF01804">
    <property type="entry name" value="Penicil_amidase"/>
    <property type="match status" value="1"/>
</dbReference>
<gene>
    <name evidence="7" type="ORF">SAMN05192574_101991</name>
</gene>
<comment type="cofactor">
    <cofactor evidence="6">
        <name>Ca(2+)</name>
        <dbReference type="ChEBI" id="CHEBI:29108"/>
    </cofactor>
    <text evidence="6">Binds 1 Ca(2+) ion per dimer.</text>
</comment>
<keyword evidence="6" id="KW-0106">Calcium</keyword>
<dbReference type="InterPro" id="IPR043147">
    <property type="entry name" value="Penicillin_amidase_A-knob"/>
</dbReference>
<feature type="binding site" evidence="6">
    <location>
        <position position="247"/>
    </location>
    <ligand>
        <name>Ca(2+)</name>
        <dbReference type="ChEBI" id="CHEBI:29108"/>
    </ligand>
</feature>
<accession>A0A1H8BP36</accession>
<dbReference type="Gene3D" id="1.10.439.10">
    <property type="entry name" value="Penicillin Amidohydrolase, domain 1"/>
    <property type="match status" value="1"/>
</dbReference>
<dbReference type="Gene3D" id="1.10.1400.10">
    <property type="match status" value="1"/>
</dbReference>
<dbReference type="RefSeq" id="WP_143065088.1">
    <property type="nucleotide sequence ID" value="NZ_FOCL01000001.1"/>
</dbReference>
<dbReference type="Gene3D" id="2.30.120.10">
    <property type="match status" value="1"/>
</dbReference>
<evidence type="ECO:0000256" key="6">
    <source>
        <dbReference type="PIRSR" id="PIRSR001227-2"/>
    </source>
</evidence>
<dbReference type="OrthoDB" id="9759796at2"/>
<keyword evidence="2" id="KW-0732">Signal</keyword>
<evidence type="ECO:0000256" key="5">
    <source>
        <dbReference type="PIRSR" id="PIRSR001227-1"/>
    </source>
</evidence>
<keyword evidence="4" id="KW-0865">Zymogen</keyword>
<dbReference type="PANTHER" id="PTHR34218:SF3">
    <property type="entry name" value="ACYL-HOMOSERINE LACTONE ACYLASE PVDQ"/>
    <property type="match status" value="1"/>
</dbReference>
<protein>
    <submittedName>
        <fullName evidence="7">Acyl-homoserine-lactone acylase</fullName>
    </submittedName>
</protein>
<dbReference type="AlphaFoldDB" id="A0A1H8BP36"/>
<dbReference type="SUPFAM" id="SSF56235">
    <property type="entry name" value="N-terminal nucleophile aminohydrolases (Ntn hydrolases)"/>
    <property type="match status" value="1"/>
</dbReference>
<sequence>MRFKTKYLLTLLLVAVLLPGISYSQSAKITWDVWGVPHITANNEGDLFFAQGWAEMQSHANLVLKMYGRARGKAAAYWGPAFVPSDQLVHRFNFPAIAVKFSKSQDPELKLMIRSFTDGMNAYVKAHPEAVADENKAVLPVTSDDVNLQGLYVFVTRFTAGLDLGLVANWKEAGSNAIAIAPKRSASGNAMLVQNPHLPWADEFTFFESELTLKGTPIYGAELVGIPGISIGFNEDLGWTHTNNTLDNADSFVLTLTDGGYLLDGKNVPFKERPDTIWVKQADGKLSPQYSKCYSSVQGPVLKMGDKKAIALKAAGMDSPNTILEWWKMANSHDFNHFEAALKTLQIPFWNVLYADKKGNIFYLFNGQVPRRPFGNFSDWQLMVKGDSSKYIWKSYLSYDELPKLKNPASGWLQNSNDPPWTVTLPRELDKNRYPAYIAPDVMPLRSQRAVNMLMADSSITFDHLVDYKLSTHVELADRLLDDLLAAIDTTSSPILWEAKQVLAKWDRKSDGDSRGMTLFYAWAMQTNIDYTTPWDRNNPNTTPSGLNNIQESVKSLERVSAQIKSAFGSLSVPWGDYLRVRANGVDLPANGAREWLGVFRVASGNPGSKTETVNTGDSWVGVIEFGKTVRAKVLMSYGNSSQKQSVHNGDQLKFFSEKKLRDAWFYPQDLAGHIEYTEVKKGDTFIKE</sequence>
<name>A0A1H8BP36_9SPHI</name>
<evidence type="ECO:0000256" key="4">
    <source>
        <dbReference type="ARBA" id="ARBA00023145"/>
    </source>
</evidence>
<dbReference type="InterPro" id="IPR002692">
    <property type="entry name" value="S45"/>
</dbReference>
<evidence type="ECO:0000256" key="3">
    <source>
        <dbReference type="ARBA" id="ARBA00022801"/>
    </source>
</evidence>
<dbReference type="InterPro" id="IPR014395">
    <property type="entry name" value="Pen/GL7ACA/AHL_acylase"/>
</dbReference>
<evidence type="ECO:0000256" key="1">
    <source>
        <dbReference type="ARBA" id="ARBA00006586"/>
    </source>
</evidence>
<evidence type="ECO:0000256" key="2">
    <source>
        <dbReference type="ARBA" id="ARBA00022729"/>
    </source>
</evidence>
<dbReference type="EMBL" id="FOCL01000001">
    <property type="protein sequence ID" value="SEM84605.1"/>
    <property type="molecule type" value="Genomic_DNA"/>
</dbReference>
<feature type="binding site" evidence="6">
    <location>
        <position position="250"/>
    </location>
    <ligand>
        <name>Ca(2+)</name>
        <dbReference type="ChEBI" id="CHEBI:29108"/>
    </ligand>
</feature>
<reference evidence="8" key="1">
    <citation type="submission" date="2016-10" db="EMBL/GenBank/DDBJ databases">
        <authorList>
            <person name="Varghese N."/>
            <person name="Submissions S."/>
        </authorList>
    </citation>
    <scope>NUCLEOTIDE SEQUENCE [LARGE SCALE GENOMIC DNA]</scope>
    <source>
        <strain evidence="8">Gh-48</strain>
    </source>
</reference>
<feature type="active site" description="Nucleophile" evidence="5">
    <location>
        <position position="175"/>
    </location>
</feature>
<dbReference type="Gene3D" id="3.60.20.10">
    <property type="entry name" value="Glutamine Phosphoribosylpyrophosphate, subunit 1, domain 1"/>
    <property type="match status" value="1"/>
</dbReference>
<dbReference type="GO" id="GO:0046872">
    <property type="term" value="F:metal ion binding"/>
    <property type="evidence" value="ECO:0007669"/>
    <property type="project" value="UniProtKB-KW"/>
</dbReference>
<dbReference type="InterPro" id="IPR023343">
    <property type="entry name" value="Penicillin_amidase_dom1"/>
</dbReference>
<evidence type="ECO:0000313" key="8">
    <source>
        <dbReference type="Proteomes" id="UP000198942"/>
    </source>
</evidence>
<keyword evidence="6" id="KW-0479">Metal-binding</keyword>
<keyword evidence="8" id="KW-1185">Reference proteome</keyword>